<evidence type="ECO:0000256" key="4">
    <source>
        <dbReference type="ARBA" id="ARBA00023128"/>
    </source>
</evidence>
<name>A0A2P6P0B2_9EUKA</name>
<reference evidence="5 6" key="1">
    <citation type="journal article" date="2018" name="Genome Biol. Evol.">
        <title>Multiple Roots of Fruiting Body Formation in Amoebozoa.</title>
        <authorList>
            <person name="Hillmann F."/>
            <person name="Forbes G."/>
            <person name="Novohradska S."/>
            <person name="Ferling I."/>
            <person name="Riege K."/>
            <person name="Groth M."/>
            <person name="Westermann M."/>
            <person name="Marz M."/>
            <person name="Spaller T."/>
            <person name="Winckler T."/>
            <person name="Schaap P."/>
            <person name="Glockner G."/>
        </authorList>
    </citation>
    <scope>NUCLEOTIDE SEQUENCE [LARGE SCALE GENOMIC DNA]</scope>
    <source>
        <strain evidence="5 6">Jena</strain>
    </source>
</reference>
<dbReference type="GO" id="GO:0033615">
    <property type="term" value="P:mitochondrial proton-transporting ATP synthase complex assembly"/>
    <property type="evidence" value="ECO:0007669"/>
    <property type="project" value="TreeGrafter"/>
</dbReference>
<proteinExistence type="inferred from homology"/>
<dbReference type="PANTHER" id="PTHR13126:SF0">
    <property type="entry name" value="ATP SYNTHASE MITOCHONDRIAL F1 COMPLEX ASSEMBLY FACTOR 1"/>
    <property type="match status" value="1"/>
</dbReference>
<evidence type="ECO:0000313" key="5">
    <source>
        <dbReference type="EMBL" id="PRP89655.1"/>
    </source>
</evidence>
<evidence type="ECO:0000256" key="3">
    <source>
        <dbReference type="ARBA" id="ARBA00022946"/>
    </source>
</evidence>
<comment type="caution">
    <text evidence="5">The sequence shown here is derived from an EMBL/GenBank/DDBJ whole genome shotgun (WGS) entry which is preliminary data.</text>
</comment>
<keyword evidence="3" id="KW-0809">Transit peptide</keyword>
<gene>
    <name evidence="5" type="ORF">PROFUN_00919</name>
</gene>
<dbReference type="Pfam" id="PF06644">
    <property type="entry name" value="ATP11"/>
    <property type="match status" value="1"/>
</dbReference>
<dbReference type="InParanoid" id="A0A2P6P0B2"/>
<dbReference type="FunCoup" id="A0A2P6P0B2">
    <property type="interactions" value="270"/>
</dbReference>
<comment type="similarity">
    <text evidence="2">Belongs to the ATP11 family.</text>
</comment>
<dbReference type="InterPro" id="IPR010591">
    <property type="entry name" value="ATP11"/>
</dbReference>
<dbReference type="AlphaFoldDB" id="A0A2P6P0B2"/>
<dbReference type="Proteomes" id="UP000241769">
    <property type="component" value="Unassembled WGS sequence"/>
</dbReference>
<protein>
    <submittedName>
        <fullName evidence="5">ATP synthase mitochondrial F1 complex assembly factor 1-like</fullName>
    </submittedName>
</protein>
<accession>A0A2P6P0B2</accession>
<evidence type="ECO:0000256" key="2">
    <source>
        <dbReference type="ARBA" id="ARBA00009116"/>
    </source>
</evidence>
<keyword evidence="6" id="KW-1185">Reference proteome</keyword>
<organism evidence="5 6">
    <name type="scientific">Planoprotostelium fungivorum</name>
    <dbReference type="NCBI Taxonomy" id="1890364"/>
    <lineage>
        <taxon>Eukaryota</taxon>
        <taxon>Amoebozoa</taxon>
        <taxon>Evosea</taxon>
        <taxon>Variosea</taxon>
        <taxon>Cavosteliida</taxon>
        <taxon>Cavosteliaceae</taxon>
        <taxon>Planoprotostelium</taxon>
    </lineage>
</organism>
<comment type="subcellular location">
    <subcellularLocation>
        <location evidence="1">Mitochondrion</location>
    </subcellularLocation>
</comment>
<dbReference type="STRING" id="1890364.A0A2P6P0B2"/>
<sequence length="257" mass="28908">MAAAFTSRLTHHAVLNRSIQLSKPALMGRNGRLCPSIQFNRSVVRHPLSRALSTFSPTKKSLGSMAKVDLLQSLPADEVKKVWITHLRDKDALGAVVPSETFQKISSRSTESPLFVVPMPFNGGFLSILLQADVKYNDNTIAIHFTRLEMYQKEGSAAQPILNLFFFTDFQAAKDIVLMKGEYGFTSSDLTPTQCQQLIQLWQMFVLSDKNYELMRKFNHEPSTFKFDDVLDVVRNFSSEGDGGLPNITLDQRDIKS</sequence>
<keyword evidence="4" id="KW-0496">Mitochondrion</keyword>
<evidence type="ECO:0000313" key="6">
    <source>
        <dbReference type="Proteomes" id="UP000241769"/>
    </source>
</evidence>
<dbReference type="OrthoDB" id="16535at2759"/>
<dbReference type="PANTHER" id="PTHR13126">
    <property type="entry name" value="CHAPERONE ATP11"/>
    <property type="match status" value="1"/>
</dbReference>
<dbReference type="EMBL" id="MDYQ01000002">
    <property type="protein sequence ID" value="PRP89655.1"/>
    <property type="molecule type" value="Genomic_DNA"/>
</dbReference>
<evidence type="ECO:0000256" key="1">
    <source>
        <dbReference type="ARBA" id="ARBA00004173"/>
    </source>
</evidence>
<dbReference type="GO" id="GO:0005739">
    <property type="term" value="C:mitochondrion"/>
    <property type="evidence" value="ECO:0007669"/>
    <property type="project" value="UniProtKB-SubCell"/>
</dbReference>